<evidence type="ECO:0008006" key="8">
    <source>
        <dbReference type="Google" id="ProtNLM"/>
    </source>
</evidence>
<comment type="caution">
    <text evidence="6">The sequence shown here is derived from an EMBL/GenBank/DDBJ whole genome shotgun (WGS) entry which is preliminary data.</text>
</comment>
<dbReference type="Pfam" id="PF21473">
    <property type="entry name" value="OB_Ssb-like"/>
    <property type="match status" value="1"/>
</dbReference>
<dbReference type="InterPro" id="IPR012340">
    <property type="entry name" value="NA-bd_OB-fold"/>
</dbReference>
<dbReference type="InterPro" id="IPR004839">
    <property type="entry name" value="Aminotransferase_I/II_large"/>
</dbReference>
<dbReference type="InterPro" id="IPR048970">
    <property type="entry name" value="OB_Ssb-like"/>
</dbReference>
<dbReference type="InterPro" id="IPR015422">
    <property type="entry name" value="PyrdxlP-dep_Trfase_small"/>
</dbReference>
<gene>
    <name evidence="6" type="ORF">KY290_004774</name>
</gene>
<organism evidence="6 7">
    <name type="scientific">Solanum tuberosum</name>
    <name type="common">Potato</name>
    <dbReference type="NCBI Taxonomy" id="4113"/>
    <lineage>
        <taxon>Eukaryota</taxon>
        <taxon>Viridiplantae</taxon>
        <taxon>Streptophyta</taxon>
        <taxon>Embryophyta</taxon>
        <taxon>Tracheophyta</taxon>
        <taxon>Spermatophyta</taxon>
        <taxon>Magnoliopsida</taxon>
        <taxon>eudicotyledons</taxon>
        <taxon>Gunneridae</taxon>
        <taxon>Pentapetalae</taxon>
        <taxon>asterids</taxon>
        <taxon>lamiids</taxon>
        <taxon>Solanales</taxon>
        <taxon>Solanaceae</taxon>
        <taxon>Solanoideae</taxon>
        <taxon>Solaneae</taxon>
        <taxon>Solanum</taxon>
    </lineage>
</organism>
<evidence type="ECO:0000256" key="3">
    <source>
        <dbReference type="ARBA" id="ARBA00022898"/>
    </source>
</evidence>
<protein>
    <recommendedName>
        <fullName evidence="8">Aminotransferase family protein</fullName>
    </recommendedName>
</protein>
<accession>A0ABQ7WC81</accession>
<dbReference type="CDD" id="cd04491">
    <property type="entry name" value="SoSSB_OBF"/>
    <property type="match status" value="1"/>
</dbReference>
<evidence type="ECO:0000313" key="6">
    <source>
        <dbReference type="EMBL" id="KAH0778347.1"/>
    </source>
</evidence>
<dbReference type="InterPro" id="IPR005958">
    <property type="entry name" value="TyrNic_aminoTrfase"/>
</dbReference>
<name>A0ABQ7WC81_SOLTU</name>
<evidence type="ECO:0000256" key="2">
    <source>
        <dbReference type="ARBA" id="ARBA00007441"/>
    </source>
</evidence>
<dbReference type="SUPFAM" id="SSF53383">
    <property type="entry name" value="PLP-dependent transferases"/>
    <property type="match status" value="1"/>
</dbReference>
<feature type="domain" description="Aminotransferase class I/classII large" evidence="4">
    <location>
        <begin position="43"/>
        <end position="406"/>
    </location>
</feature>
<comment type="similarity">
    <text evidence="2">Belongs to the class-I pyridoxal-phosphate-dependent aminotransferase family.</text>
</comment>
<evidence type="ECO:0000259" key="5">
    <source>
        <dbReference type="Pfam" id="PF21473"/>
    </source>
</evidence>
<dbReference type="Gene3D" id="3.40.640.10">
    <property type="entry name" value="Type I PLP-dependent aspartate aminotransferase-like (Major domain)"/>
    <property type="match status" value="1"/>
</dbReference>
<reference evidence="6 7" key="1">
    <citation type="journal article" date="2021" name="bioRxiv">
        <title>Chromosome-scale and haplotype-resolved genome assembly of a tetraploid potato cultivar.</title>
        <authorList>
            <person name="Sun H."/>
            <person name="Jiao W.-B."/>
            <person name="Krause K."/>
            <person name="Campoy J.A."/>
            <person name="Goel M."/>
            <person name="Folz-Donahue K."/>
            <person name="Kukat C."/>
            <person name="Huettel B."/>
            <person name="Schneeberger K."/>
        </authorList>
    </citation>
    <scope>NUCLEOTIDE SEQUENCE [LARGE SCALE GENOMIC DNA]</scope>
    <source>
        <strain evidence="6">SolTubOtavaFocal</strain>
        <tissue evidence="6">Leaves</tissue>
    </source>
</reference>
<keyword evidence="3" id="KW-0663">Pyridoxal phosphate</keyword>
<dbReference type="Gene3D" id="2.40.50.140">
    <property type="entry name" value="Nucleic acid-binding proteins"/>
    <property type="match status" value="1"/>
</dbReference>
<dbReference type="NCBIfam" id="TIGR01265">
    <property type="entry name" value="tyr_nico_aTase"/>
    <property type="match status" value="1"/>
</dbReference>
<evidence type="ECO:0000313" key="7">
    <source>
        <dbReference type="Proteomes" id="UP000826656"/>
    </source>
</evidence>
<comment type="cofactor">
    <cofactor evidence="1">
        <name>pyridoxal 5'-phosphate</name>
        <dbReference type="ChEBI" id="CHEBI:597326"/>
    </cofactor>
</comment>
<dbReference type="EMBL" id="JAIVGD010000002">
    <property type="protein sequence ID" value="KAH0778347.1"/>
    <property type="molecule type" value="Genomic_DNA"/>
</dbReference>
<evidence type="ECO:0000256" key="1">
    <source>
        <dbReference type="ARBA" id="ARBA00001933"/>
    </source>
</evidence>
<evidence type="ECO:0000259" key="4">
    <source>
        <dbReference type="Pfam" id="PF00155"/>
    </source>
</evidence>
<dbReference type="PANTHER" id="PTHR45744">
    <property type="entry name" value="TYROSINE AMINOTRANSFERASE"/>
    <property type="match status" value="1"/>
</dbReference>
<keyword evidence="7" id="KW-1185">Reference proteome</keyword>
<dbReference type="Gene3D" id="3.90.1150.10">
    <property type="entry name" value="Aspartate Aminotransferase, domain 1"/>
    <property type="match status" value="1"/>
</dbReference>
<dbReference type="SUPFAM" id="SSF50249">
    <property type="entry name" value="Nucleic acid-binding proteins"/>
    <property type="match status" value="1"/>
</dbReference>
<dbReference type="InterPro" id="IPR015424">
    <property type="entry name" value="PyrdxlP-dep_Trfase"/>
</dbReference>
<dbReference type="CDD" id="cd00609">
    <property type="entry name" value="AAT_like"/>
    <property type="match status" value="1"/>
</dbReference>
<dbReference type="Proteomes" id="UP000826656">
    <property type="component" value="Unassembled WGS sequence"/>
</dbReference>
<feature type="domain" description="Single-stranded DNA binding protein Ssb-like OB fold" evidence="5">
    <location>
        <begin position="453"/>
        <end position="552"/>
    </location>
</feature>
<dbReference type="Pfam" id="PF00155">
    <property type="entry name" value="Aminotran_1_2"/>
    <property type="match status" value="1"/>
</dbReference>
<dbReference type="InterPro" id="IPR015421">
    <property type="entry name" value="PyrdxlP-dep_Trfase_major"/>
</dbReference>
<sequence>MENKLGEWGFNNGDLKEKSLFSIRSVLETIMENLKEDDERVQIHLGRGDPSSIPCFRTSPVAEDAIFDAVRSAKFNGYAPAVGIYSARRSIADYLSHDLPHHVSPDDVFLTPGANQAIEVVMSVLARPGANILFPKPGYPFYDARAACSNLEVRHFDLLPEKGWEVDLKSVEALVDDHTIAIVIINPGNPCGNVFTSEHLQEIAETAKKLGILVIADEVYSHLCFGSKPFVPMGVFGLITPILTLGSISKRWIVPGWRLGWIAMVDPSGVLKKSGIAECLQNYLEYSANPATIIQGAVPHILEKTTKEFFSNINNVLKEAVDAFYTKVQEIPCFICPYKPEGAMSMMIKLNLSLLEGINDDMDFCAKLAHEESIIILPGVIVGLKNWLRFTFAMEPAILEEGLDRIKAFYLRHSKGLRTFLMATTATPATATATSTATTSEKKKPVFVKVESLKPGTHGHNLTVKVVESNTVKATGGGSRGGRVSASLNSRAPPRISECLIGDETGCILFTARNEQVDLMKPGATVILRNAKIDMFKGSMRLAVDKWGRVEVTEPADIAVNDQNNLSLVEYELVNVDE</sequence>
<proteinExistence type="inferred from homology"/>
<dbReference type="PANTHER" id="PTHR45744:SF25">
    <property type="entry name" value="AMINOTRANSFERASE TAT2-RELATED"/>
    <property type="match status" value="1"/>
</dbReference>